<evidence type="ECO:0000256" key="1">
    <source>
        <dbReference type="SAM" id="SignalP"/>
    </source>
</evidence>
<dbReference type="PANTHER" id="PTHR34467">
    <property type="entry name" value="TRANSMEMBRANE PROTEIN"/>
    <property type="match status" value="1"/>
</dbReference>
<dbReference type="AlphaFoldDB" id="A0AAE1MVH6"/>
<organism evidence="2 3">
    <name type="scientific">Acacia crassicarpa</name>
    <name type="common">northern wattle</name>
    <dbReference type="NCBI Taxonomy" id="499986"/>
    <lineage>
        <taxon>Eukaryota</taxon>
        <taxon>Viridiplantae</taxon>
        <taxon>Streptophyta</taxon>
        <taxon>Embryophyta</taxon>
        <taxon>Tracheophyta</taxon>
        <taxon>Spermatophyta</taxon>
        <taxon>Magnoliopsida</taxon>
        <taxon>eudicotyledons</taxon>
        <taxon>Gunneridae</taxon>
        <taxon>Pentapetalae</taxon>
        <taxon>rosids</taxon>
        <taxon>fabids</taxon>
        <taxon>Fabales</taxon>
        <taxon>Fabaceae</taxon>
        <taxon>Caesalpinioideae</taxon>
        <taxon>mimosoid clade</taxon>
        <taxon>Acacieae</taxon>
        <taxon>Acacia</taxon>
    </lineage>
</organism>
<comment type="caution">
    <text evidence="2">The sequence shown here is derived from an EMBL/GenBank/DDBJ whole genome shotgun (WGS) entry which is preliminary data.</text>
</comment>
<sequence>MVLKIKTFLLGLLLLFLLFASGFVEGFMENMHRSAGHLIYKDGTKMKSRKLFGHEHLLDYEAGGSNGKHKKPSRSP</sequence>
<feature type="signal peptide" evidence="1">
    <location>
        <begin position="1"/>
        <end position="26"/>
    </location>
</feature>
<evidence type="ECO:0000313" key="3">
    <source>
        <dbReference type="Proteomes" id="UP001293593"/>
    </source>
</evidence>
<dbReference type="EMBL" id="JAWXYG010000003">
    <property type="protein sequence ID" value="KAK4277583.1"/>
    <property type="molecule type" value="Genomic_DNA"/>
</dbReference>
<gene>
    <name evidence="2" type="ORF">QN277_015560</name>
</gene>
<reference evidence="2" key="1">
    <citation type="submission" date="2023-10" db="EMBL/GenBank/DDBJ databases">
        <title>Chromosome-level genome of the transformable northern wattle, Acacia crassicarpa.</title>
        <authorList>
            <person name="Massaro I."/>
            <person name="Sinha N.R."/>
            <person name="Poethig S."/>
            <person name="Leichty A.R."/>
        </authorList>
    </citation>
    <scope>NUCLEOTIDE SEQUENCE</scope>
    <source>
        <strain evidence="2">Acra3RX</strain>
        <tissue evidence="2">Leaf</tissue>
    </source>
</reference>
<feature type="chain" id="PRO_5042264666" evidence="1">
    <location>
        <begin position="27"/>
        <end position="76"/>
    </location>
</feature>
<dbReference type="Proteomes" id="UP001293593">
    <property type="component" value="Unassembled WGS sequence"/>
</dbReference>
<evidence type="ECO:0000313" key="2">
    <source>
        <dbReference type="EMBL" id="KAK4277583.1"/>
    </source>
</evidence>
<dbReference type="PANTHER" id="PTHR34467:SF7">
    <property type="entry name" value="TRANSMEMBRANE PROTEIN"/>
    <property type="match status" value="1"/>
</dbReference>
<name>A0AAE1MVH6_9FABA</name>
<keyword evidence="3" id="KW-1185">Reference proteome</keyword>
<keyword evidence="1" id="KW-0732">Signal</keyword>
<accession>A0AAE1MVH6</accession>
<protein>
    <submittedName>
        <fullName evidence="2">Uncharacterized protein</fullName>
    </submittedName>
</protein>
<proteinExistence type="predicted"/>